<dbReference type="SUPFAM" id="SSF89895">
    <property type="entry name" value="FYSH domain"/>
    <property type="match status" value="1"/>
</dbReference>
<feature type="compositionally biased region" description="Polar residues" evidence="1">
    <location>
        <begin position="116"/>
        <end position="135"/>
    </location>
</feature>
<sequence length="135" mass="14715">MDSITNSYTHPPTNHSSPPTANMRGNAAQVKVHFKGNDDDYIVFVDSAQAVRDWKGDKSVPLAQVVSGWKIFVTHKQGTTGILDGASNSQLDNEFGTHKEEDVVQQILEKGDILETENSARNGDRNITQGPSVGH</sequence>
<reference evidence="5 6" key="1">
    <citation type="submission" date="2018-10" db="EMBL/GenBank/DDBJ databases">
        <title>Fifty Aureobasidium pullulans genomes reveal a recombining polyextremotolerant generalist.</title>
        <authorList>
            <person name="Gostincar C."/>
            <person name="Turk M."/>
            <person name="Zajc J."/>
            <person name="Gunde-Cimerman N."/>
        </authorList>
    </citation>
    <scope>NUCLEOTIDE SEQUENCE [LARGE SCALE GENOMIC DNA]</scope>
    <source>
        <strain evidence="3 5">EXF-11900</strain>
        <strain evidence="4 6">EXF-9785</strain>
    </source>
</reference>
<dbReference type="PANTHER" id="PTHR10927:SF2">
    <property type="entry name" value="RESTRICTION OF TELOMERE CAPPING PROTEIN 3"/>
    <property type="match status" value="1"/>
</dbReference>
<gene>
    <name evidence="4" type="ORF">D6D10_00794</name>
    <name evidence="3" type="ORF">D6D28_06495</name>
</gene>
<dbReference type="EMBL" id="QZAV01000007">
    <property type="protein sequence ID" value="THX43990.1"/>
    <property type="molecule type" value="Genomic_DNA"/>
</dbReference>
<feature type="domain" description="Ribosome maturation protein SDO1/SBDS N-terminal" evidence="2">
    <location>
        <begin position="29"/>
        <end position="119"/>
    </location>
</feature>
<evidence type="ECO:0000256" key="1">
    <source>
        <dbReference type="SAM" id="MobiDB-lite"/>
    </source>
</evidence>
<evidence type="ECO:0000313" key="5">
    <source>
        <dbReference type="Proteomes" id="UP000304951"/>
    </source>
</evidence>
<dbReference type="AlphaFoldDB" id="A0A4S9F8I9"/>
<evidence type="ECO:0000313" key="6">
    <source>
        <dbReference type="Proteomes" id="UP000308953"/>
    </source>
</evidence>
<dbReference type="Pfam" id="PF01172">
    <property type="entry name" value="SBDS_N"/>
    <property type="match status" value="1"/>
</dbReference>
<feature type="compositionally biased region" description="Low complexity" evidence="1">
    <location>
        <begin position="9"/>
        <end position="20"/>
    </location>
</feature>
<protein>
    <recommendedName>
        <fullName evidence="2">Ribosome maturation protein SDO1/SBDS N-terminal domain-containing protein</fullName>
    </recommendedName>
</protein>
<proteinExistence type="predicted"/>
<evidence type="ECO:0000259" key="2">
    <source>
        <dbReference type="Pfam" id="PF01172"/>
    </source>
</evidence>
<comment type="caution">
    <text evidence="4">The sequence shown here is derived from an EMBL/GenBank/DDBJ whole genome shotgun (WGS) entry which is preliminary data.</text>
</comment>
<organism evidence="4 6">
    <name type="scientific">Aureobasidium pullulans</name>
    <name type="common">Black yeast</name>
    <name type="synonym">Pullularia pullulans</name>
    <dbReference type="NCBI Taxonomy" id="5580"/>
    <lineage>
        <taxon>Eukaryota</taxon>
        <taxon>Fungi</taxon>
        <taxon>Dikarya</taxon>
        <taxon>Ascomycota</taxon>
        <taxon>Pezizomycotina</taxon>
        <taxon>Dothideomycetes</taxon>
        <taxon>Dothideomycetidae</taxon>
        <taxon>Dothideales</taxon>
        <taxon>Saccotheciaceae</taxon>
        <taxon>Aureobasidium</taxon>
    </lineage>
</organism>
<dbReference type="Gene3D" id="3.30.1250.10">
    <property type="entry name" value="Ribosome maturation protein SBDS, N-terminal domain"/>
    <property type="match status" value="1"/>
</dbReference>
<dbReference type="Proteomes" id="UP000304951">
    <property type="component" value="Unassembled WGS sequence"/>
</dbReference>
<feature type="region of interest" description="Disordered" evidence="1">
    <location>
        <begin position="1"/>
        <end position="23"/>
    </location>
</feature>
<evidence type="ECO:0000313" key="3">
    <source>
        <dbReference type="EMBL" id="THV68663.1"/>
    </source>
</evidence>
<dbReference type="InterPro" id="IPR019783">
    <property type="entry name" value="SDO1/SBDS_N"/>
</dbReference>
<name>A0A4S9F8I9_AURPU</name>
<evidence type="ECO:0000313" key="4">
    <source>
        <dbReference type="EMBL" id="THX43990.1"/>
    </source>
</evidence>
<dbReference type="Proteomes" id="UP000308953">
    <property type="component" value="Unassembled WGS sequence"/>
</dbReference>
<feature type="region of interest" description="Disordered" evidence="1">
    <location>
        <begin position="112"/>
        <end position="135"/>
    </location>
</feature>
<dbReference type="PANTHER" id="PTHR10927">
    <property type="entry name" value="RIBOSOME MATURATION PROTEIN SBDS"/>
    <property type="match status" value="1"/>
</dbReference>
<accession>A0A4S9F8I9</accession>
<dbReference type="InterPro" id="IPR039100">
    <property type="entry name" value="Sdo1/SBDS-like"/>
</dbReference>
<dbReference type="EMBL" id="QZAF01000304">
    <property type="protein sequence ID" value="THV68663.1"/>
    <property type="molecule type" value="Genomic_DNA"/>
</dbReference>
<dbReference type="InterPro" id="IPR036786">
    <property type="entry name" value="Ribosome_mat_SBDS_N_sf"/>
</dbReference>